<reference evidence="1 2" key="1">
    <citation type="submission" date="2021-06" db="EMBL/GenBank/DDBJ databases">
        <authorList>
            <person name="Palmer J.M."/>
        </authorList>
    </citation>
    <scope>NUCLEOTIDE SEQUENCE [LARGE SCALE GENOMIC DNA]</scope>
    <source>
        <strain evidence="2">if_2019</strain>
        <tissue evidence="1">Muscle</tissue>
    </source>
</reference>
<dbReference type="Proteomes" id="UP001482620">
    <property type="component" value="Unassembled WGS sequence"/>
</dbReference>
<evidence type="ECO:0000313" key="1">
    <source>
        <dbReference type="EMBL" id="MEQ2227587.1"/>
    </source>
</evidence>
<evidence type="ECO:0000313" key="2">
    <source>
        <dbReference type="Proteomes" id="UP001482620"/>
    </source>
</evidence>
<comment type="caution">
    <text evidence="1">The sequence shown here is derived from an EMBL/GenBank/DDBJ whole genome shotgun (WGS) entry which is preliminary data.</text>
</comment>
<gene>
    <name evidence="1" type="ORF">ILYODFUR_039111</name>
</gene>
<keyword evidence="2" id="KW-1185">Reference proteome</keyword>
<accession>A0ABV0T7L8</accession>
<sequence length="101" mass="10938">MIIFFHLPKVLVNHASSSPSIPEYSCISLLNVRKPSNARVTEPSGAELEHMSPNIVHTPPFSANNMSRASLFCTAIREVGGNCSANPSTASRVRFANLKTL</sequence>
<name>A0ABV0T7L8_9TELE</name>
<dbReference type="EMBL" id="JAHRIQ010022714">
    <property type="protein sequence ID" value="MEQ2227587.1"/>
    <property type="molecule type" value="Genomic_DNA"/>
</dbReference>
<organism evidence="1 2">
    <name type="scientific">Ilyodon furcidens</name>
    <name type="common">goldbreast splitfin</name>
    <dbReference type="NCBI Taxonomy" id="33524"/>
    <lineage>
        <taxon>Eukaryota</taxon>
        <taxon>Metazoa</taxon>
        <taxon>Chordata</taxon>
        <taxon>Craniata</taxon>
        <taxon>Vertebrata</taxon>
        <taxon>Euteleostomi</taxon>
        <taxon>Actinopterygii</taxon>
        <taxon>Neopterygii</taxon>
        <taxon>Teleostei</taxon>
        <taxon>Neoteleostei</taxon>
        <taxon>Acanthomorphata</taxon>
        <taxon>Ovalentaria</taxon>
        <taxon>Atherinomorphae</taxon>
        <taxon>Cyprinodontiformes</taxon>
        <taxon>Goodeidae</taxon>
        <taxon>Ilyodon</taxon>
    </lineage>
</organism>
<proteinExistence type="predicted"/>
<protein>
    <submittedName>
        <fullName evidence="1">Uncharacterized protein</fullName>
    </submittedName>
</protein>